<dbReference type="Proteomes" id="UP001333710">
    <property type="component" value="Chromosome"/>
</dbReference>
<dbReference type="EMBL" id="AP027272">
    <property type="protein sequence ID" value="BDX08649.1"/>
    <property type="molecule type" value="Genomic_DNA"/>
</dbReference>
<evidence type="ECO:0000313" key="3">
    <source>
        <dbReference type="EMBL" id="BDX08649.1"/>
    </source>
</evidence>
<dbReference type="AlphaFoldDB" id="A0AA48HNU6"/>
<dbReference type="GO" id="GO:0016787">
    <property type="term" value="F:hydrolase activity"/>
    <property type="evidence" value="ECO:0007669"/>
    <property type="project" value="InterPro"/>
</dbReference>
<organism evidence="3 4">
    <name type="scientific">Planctobacterium marinum</name>
    <dbReference type="NCBI Taxonomy" id="1631968"/>
    <lineage>
        <taxon>Bacteria</taxon>
        <taxon>Pseudomonadati</taxon>
        <taxon>Pseudomonadota</taxon>
        <taxon>Gammaproteobacteria</taxon>
        <taxon>Alteromonadales</taxon>
        <taxon>Alteromonadaceae</taxon>
        <taxon>Planctobacterium</taxon>
    </lineage>
</organism>
<accession>A0AA48HNU6</accession>
<evidence type="ECO:0000259" key="2">
    <source>
        <dbReference type="Pfam" id="PF05378"/>
    </source>
</evidence>
<dbReference type="KEGG" id="pmaw:MACH26_41700"/>
<proteinExistence type="predicted"/>
<dbReference type="RefSeq" id="WP_338294713.1">
    <property type="nucleotide sequence ID" value="NZ_AP027272.1"/>
</dbReference>
<name>A0AA48HNU6_9ALTE</name>
<dbReference type="InterPro" id="IPR045079">
    <property type="entry name" value="Oxoprolinase-like"/>
</dbReference>
<dbReference type="InterPro" id="IPR043129">
    <property type="entry name" value="ATPase_NBD"/>
</dbReference>
<dbReference type="SUPFAM" id="SSF53067">
    <property type="entry name" value="Actin-like ATPase domain"/>
    <property type="match status" value="2"/>
</dbReference>
<evidence type="ECO:0000259" key="1">
    <source>
        <dbReference type="Pfam" id="PF01968"/>
    </source>
</evidence>
<gene>
    <name evidence="3" type="ORF">MACH26_41700</name>
</gene>
<dbReference type="Gene3D" id="3.30.420.40">
    <property type="match status" value="1"/>
</dbReference>
<reference evidence="3" key="1">
    <citation type="submission" date="2023-01" db="EMBL/GenBank/DDBJ databases">
        <title>Complete genome sequence of Planctobacterium marinum strain Dej080120_11.</title>
        <authorList>
            <person name="Ueki S."/>
            <person name="Maruyama F."/>
        </authorList>
    </citation>
    <scope>NUCLEOTIDE SEQUENCE</scope>
    <source>
        <strain evidence="3">Dej080120_11</strain>
    </source>
</reference>
<dbReference type="InterPro" id="IPR002821">
    <property type="entry name" value="Hydantoinase_A"/>
</dbReference>
<feature type="domain" description="Hydantoinase A/oxoprolinase" evidence="1">
    <location>
        <begin position="191"/>
        <end position="389"/>
    </location>
</feature>
<protein>
    <submittedName>
        <fullName evidence="3">Hydantoinase</fullName>
    </submittedName>
</protein>
<dbReference type="PANTHER" id="PTHR11365:SF10">
    <property type="entry name" value="HYDANTOINASE_OXOPROLINASE"/>
    <property type="match status" value="1"/>
</dbReference>
<sequence>MRIGIDVGGTHTDAVLMHGDNLLAATKALTSQDVTSGIVSALRTVIKESGIKAQQIQSVMIGTTQFTNAVVERRELAPTAIIRLSLPSGEGLPPGCDWPQDLVQAMQLQSYQVNGGYLYDGWPLSEINLEQLESVVSDIKAKGIRNIALASAFSPMNSEPEFQAQRYIEQHIPDAQITLSHKMGKLGILERENAAALNVALLPFAQKVVRAFLHALQKEGLSCPMFISQNDGTLMNAEFITRYPALTFSSGPTNSLRGASKLTGIKDAIVVDIGGTTSDIGVLQDGFPRESNVVIEVGGVRTNFRMPDIQAVGLGGGSIVQDNGKRLGPQSIGHNLVNEGLVFGGNTLTATDIIVAMGKAEIGDATRLTQLSPDTVNNAREQIKSMLDQHIDMMKPGSKPVPVILVGGGAILVQDELQSASKVIRPENAAVANAIGASIAQIGGEAEAMLNYRSLSREAAIQQVKQQAVDNAIAAGAIPDSLKLADIEETSIPYMDDGNIKLRVKVIGDITLSAAKGVSA</sequence>
<dbReference type="Pfam" id="PF05378">
    <property type="entry name" value="Hydant_A_N"/>
    <property type="match status" value="1"/>
</dbReference>
<dbReference type="PANTHER" id="PTHR11365">
    <property type="entry name" value="5-OXOPROLINASE RELATED"/>
    <property type="match status" value="1"/>
</dbReference>
<dbReference type="Pfam" id="PF01968">
    <property type="entry name" value="Hydantoinase_A"/>
    <property type="match status" value="1"/>
</dbReference>
<evidence type="ECO:0000313" key="4">
    <source>
        <dbReference type="Proteomes" id="UP001333710"/>
    </source>
</evidence>
<feature type="domain" description="Hydantoinase/oxoprolinase N-terminal" evidence="2">
    <location>
        <begin position="2"/>
        <end position="171"/>
    </location>
</feature>
<keyword evidence="4" id="KW-1185">Reference proteome</keyword>
<dbReference type="InterPro" id="IPR008040">
    <property type="entry name" value="Hydant_A_N"/>
</dbReference>